<accession>A0A0D1CI93</accession>
<dbReference type="OrthoDB" id="7847211at2"/>
<keyword evidence="5" id="KW-1185">Reference proteome</keyword>
<dbReference type="Gene3D" id="1.25.40.20">
    <property type="entry name" value="Ankyrin repeat-containing domain"/>
    <property type="match status" value="1"/>
</dbReference>
<evidence type="ECO:0000313" key="5">
    <source>
        <dbReference type="Proteomes" id="UP000032232"/>
    </source>
</evidence>
<protein>
    <submittedName>
        <fullName evidence="4">Ankyrin repeat protein</fullName>
    </submittedName>
</protein>
<dbReference type="Proteomes" id="UP000032232">
    <property type="component" value="Unassembled WGS sequence"/>
</dbReference>
<dbReference type="AlphaFoldDB" id="A0A0D1CI93"/>
<feature type="repeat" description="ANK" evidence="3">
    <location>
        <begin position="81"/>
        <end position="116"/>
    </location>
</feature>
<dbReference type="STRING" id="935700.jaqu_38760"/>
<sequence>MFRKKFDIENFGAEFWANAAGSDARDLFSDPSRLKLHRSDGLFPIHMAAYYGSAEVLEAVVTAGADPNQRTEILTSRLFEHSLTPMFVAMYSKHHKPTSKLRVLLEAGADTEAVNHVEMTPLHCCAQSQYFANHSFEFAKQLIAAGSNLDSRDKGGYTPLISSIDRDDCNIHLTLSLLNAGASPNIATKHETTALDQSIDKGSHETFMLLLRRGANPNAVNNGSPALHRLLPHMPDSYVLPLLEAGADPLMKDSAGLTAIEIIDERIIRNRSEINQIQKDRPHEKSLLQSISQDLEWLESRRNFLGEYFDL</sequence>
<gene>
    <name evidence="4" type="ORF">jaqu_38760</name>
</gene>
<organism evidence="4 5">
    <name type="scientific">Jannaschia aquimarina</name>
    <dbReference type="NCBI Taxonomy" id="935700"/>
    <lineage>
        <taxon>Bacteria</taxon>
        <taxon>Pseudomonadati</taxon>
        <taxon>Pseudomonadota</taxon>
        <taxon>Alphaproteobacteria</taxon>
        <taxon>Rhodobacterales</taxon>
        <taxon>Roseobacteraceae</taxon>
        <taxon>Jannaschia</taxon>
    </lineage>
</organism>
<dbReference type="InterPro" id="IPR036770">
    <property type="entry name" value="Ankyrin_rpt-contain_sf"/>
</dbReference>
<dbReference type="PROSITE" id="PS50297">
    <property type="entry name" value="ANK_REP_REGION"/>
    <property type="match status" value="1"/>
</dbReference>
<dbReference type="Pfam" id="PF12796">
    <property type="entry name" value="Ank_2"/>
    <property type="match status" value="2"/>
</dbReference>
<dbReference type="PATRIC" id="fig|935700.4.peg.3992"/>
<name>A0A0D1CI93_9RHOB</name>
<dbReference type="EMBL" id="JYFE01000075">
    <property type="protein sequence ID" value="KIT14402.1"/>
    <property type="molecule type" value="Genomic_DNA"/>
</dbReference>
<dbReference type="PANTHER" id="PTHR24171:SF11">
    <property type="entry name" value="26S PROTEASOME NON-ATPASE REGULATORY SUBUNIT 10"/>
    <property type="match status" value="1"/>
</dbReference>
<dbReference type="PROSITE" id="PS50088">
    <property type="entry name" value="ANK_REPEAT"/>
    <property type="match status" value="3"/>
</dbReference>
<evidence type="ECO:0000256" key="1">
    <source>
        <dbReference type="ARBA" id="ARBA00022737"/>
    </source>
</evidence>
<feature type="repeat" description="ANK" evidence="3">
    <location>
        <begin position="40"/>
        <end position="72"/>
    </location>
</feature>
<reference evidence="4 5" key="1">
    <citation type="submission" date="2015-02" db="EMBL/GenBank/DDBJ databases">
        <title>Genome Sequence of Jannaschia aquimarina DSM28248, a member of the Roseobacter clade.</title>
        <authorList>
            <person name="Voget S."/>
            <person name="Daniel R."/>
        </authorList>
    </citation>
    <scope>NUCLEOTIDE SEQUENCE [LARGE SCALE GENOMIC DNA]</scope>
    <source>
        <strain evidence="4 5">GSW-M26</strain>
    </source>
</reference>
<keyword evidence="2 3" id="KW-0040">ANK repeat</keyword>
<evidence type="ECO:0000256" key="3">
    <source>
        <dbReference type="PROSITE-ProRule" id="PRU00023"/>
    </source>
</evidence>
<dbReference type="GO" id="GO:0004842">
    <property type="term" value="F:ubiquitin-protein transferase activity"/>
    <property type="evidence" value="ECO:0007669"/>
    <property type="project" value="TreeGrafter"/>
</dbReference>
<feature type="repeat" description="ANK" evidence="3">
    <location>
        <begin position="190"/>
        <end position="222"/>
    </location>
</feature>
<dbReference type="GO" id="GO:0085020">
    <property type="term" value="P:protein K6-linked ubiquitination"/>
    <property type="evidence" value="ECO:0007669"/>
    <property type="project" value="TreeGrafter"/>
</dbReference>
<dbReference type="PANTHER" id="PTHR24171">
    <property type="entry name" value="ANKYRIN REPEAT DOMAIN-CONTAINING PROTEIN 39-RELATED"/>
    <property type="match status" value="1"/>
</dbReference>
<evidence type="ECO:0000256" key="2">
    <source>
        <dbReference type="ARBA" id="ARBA00023043"/>
    </source>
</evidence>
<proteinExistence type="predicted"/>
<keyword evidence="1" id="KW-0677">Repeat</keyword>
<comment type="caution">
    <text evidence="4">The sequence shown here is derived from an EMBL/GenBank/DDBJ whole genome shotgun (WGS) entry which is preliminary data.</text>
</comment>
<dbReference type="SUPFAM" id="SSF48403">
    <property type="entry name" value="Ankyrin repeat"/>
    <property type="match status" value="1"/>
</dbReference>
<evidence type="ECO:0000313" key="4">
    <source>
        <dbReference type="EMBL" id="KIT14402.1"/>
    </source>
</evidence>
<dbReference type="RefSeq" id="WP_141134417.1">
    <property type="nucleotide sequence ID" value="NZ_FZPF01000029.1"/>
</dbReference>
<dbReference type="SMART" id="SM00248">
    <property type="entry name" value="ANK"/>
    <property type="match status" value="5"/>
</dbReference>
<dbReference type="InterPro" id="IPR002110">
    <property type="entry name" value="Ankyrin_rpt"/>
</dbReference>